<sequence>MSLQEFTAVTDALSPAVLEGCHEVQTETFVAVLGHDDFAEPATGLRADLADQRHEDKVLLVALADGVAESPADVLGYAWLVLHREDNRHLAGLDILVRPSARRAGIGTALWRAAEARVRAAGRTTVTSWSVHGPEPEDGPGVLAAPTGAGRVRADDPATRFALAHGFVLEQTERHSTLALPVPPERLESWRAEAAAVAGPDYRLVSWTGSTPEERLAGMAALRSRMSTDVPSAGLEFEEEAWDAERMRHADEQLVARGGSQVVTAVEHLPSGELVAFTALDRREQDVIFQQDTLVRADHRGRRLGLLVKAANLQLLARTFPGARRVHTWNAGENRFMLDINERMGFVPASVEGAWQLRLA</sequence>
<dbReference type="PROSITE" id="PS51186">
    <property type="entry name" value="GNAT"/>
    <property type="match status" value="1"/>
</dbReference>
<keyword evidence="2" id="KW-0808">Transferase</keyword>
<evidence type="ECO:0000313" key="2">
    <source>
        <dbReference type="EMBL" id="RPF26841.1"/>
    </source>
</evidence>
<name>A0A3N5A4Y2_9MICO</name>
<dbReference type="Proteomes" id="UP000280726">
    <property type="component" value="Unassembled WGS sequence"/>
</dbReference>
<organism evidence="2 3">
    <name type="scientific">Georgenia muralis</name>
    <dbReference type="NCBI Taxonomy" id="154117"/>
    <lineage>
        <taxon>Bacteria</taxon>
        <taxon>Bacillati</taxon>
        <taxon>Actinomycetota</taxon>
        <taxon>Actinomycetes</taxon>
        <taxon>Micrococcales</taxon>
        <taxon>Bogoriellaceae</taxon>
        <taxon>Georgenia</taxon>
    </lineage>
</organism>
<accession>A0A3N5A4Y2</accession>
<dbReference type="InterPro" id="IPR016181">
    <property type="entry name" value="Acyl_CoA_acyltransferase"/>
</dbReference>
<gene>
    <name evidence="2" type="ORF">EDD32_1299</name>
</gene>
<dbReference type="EMBL" id="RKRA01000001">
    <property type="protein sequence ID" value="RPF26841.1"/>
    <property type="molecule type" value="Genomic_DNA"/>
</dbReference>
<comment type="caution">
    <text evidence="2">The sequence shown here is derived from an EMBL/GenBank/DDBJ whole genome shotgun (WGS) entry which is preliminary data.</text>
</comment>
<protein>
    <submittedName>
        <fullName evidence="2">Acetyltransferase (GNAT) family protein</fullName>
    </submittedName>
</protein>
<dbReference type="GO" id="GO:0016747">
    <property type="term" value="F:acyltransferase activity, transferring groups other than amino-acyl groups"/>
    <property type="evidence" value="ECO:0007669"/>
    <property type="project" value="InterPro"/>
</dbReference>
<evidence type="ECO:0000259" key="1">
    <source>
        <dbReference type="PROSITE" id="PS51186"/>
    </source>
</evidence>
<reference evidence="2 3" key="1">
    <citation type="submission" date="2018-11" db="EMBL/GenBank/DDBJ databases">
        <title>Sequencing the genomes of 1000 actinobacteria strains.</title>
        <authorList>
            <person name="Klenk H.-P."/>
        </authorList>
    </citation>
    <scope>NUCLEOTIDE SEQUENCE [LARGE SCALE GENOMIC DNA]</scope>
    <source>
        <strain evidence="2 3">DSM 14418</strain>
    </source>
</reference>
<dbReference type="SUPFAM" id="SSF55729">
    <property type="entry name" value="Acyl-CoA N-acyltransferases (Nat)"/>
    <property type="match status" value="2"/>
</dbReference>
<proteinExistence type="predicted"/>
<dbReference type="Pfam" id="PF00583">
    <property type="entry name" value="Acetyltransf_1"/>
    <property type="match status" value="1"/>
</dbReference>
<evidence type="ECO:0000313" key="3">
    <source>
        <dbReference type="Proteomes" id="UP000280726"/>
    </source>
</evidence>
<dbReference type="CDD" id="cd04301">
    <property type="entry name" value="NAT_SF"/>
    <property type="match status" value="1"/>
</dbReference>
<feature type="domain" description="N-acetyltransferase" evidence="1">
    <location>
        <begin position="8"/>
        <end position="183"/>
    </location>
</feature>
<dbReference type="InterPro" id="IPR000182">
    <property type="entry name" value="GNAT_dom"/>
</dbReference>
<keyword evidence="3" id="KW-1185">Reference proteome</keyword>
<dbReference type="AlphaFoldDB" id="A0A3N5A4Y2"/>
<dbReference type="Gene3D" id="3.40.630.30">
    <property type="match status" value="1"/>
</dbReference>